<name>A0A8X8ZA80_SALSN</name>
<dbReference type="PANTHER" id="PTHR35704">
    <property type="entry name" value="OS02G0254600 PROTEIN"/>
    <property type="match status" value="1"/>
</dbReference>
<accession>A0A8X8ZA80</accession>
<dbReference type="AlphaFoldDB" id="A0A8X8ZA80"/>
<proteinExistence type="predicted"/>
<gene>
    <name evidence="1" type="ORF">SASPL_143291</name>
</gene>
<protein>
    <submittedName>
        <fullName evidence="1">Uncharacterized protein</fullName>
    </submittedName>
</protein>
<reference evidence="1" key="1">
    <citation type="submission" date="2018-01" db="EMBL/GenBank/DDBJ databases">
        <authorList>
            <person name="Mao J.F."/>
        </authorList>
    </citation>
    <scope>NUCLEOTIDE SEQUENCE</scope>
    <source>
        <strain evidence="1">Huo1</strain>
        <tissue evidence="1">Leaf</tissue>
    </source>
</reference>
<organism evidence="1">
    <name type="scientific">Salvia splendens</name>
    <name type="common">Scarlet sage</name>
    <dbReference type="NCBI Taxonomy" id="180675"/>
    <lineage>
        <taxon>Eukaryota</taxon>
        <taxon>Viridiplantae</taxon>
        <taxon>Streptophyta</taxon>
        <taxon>Embryophyta</taxon>
        <taxon>Tracheophyta</taxon>
        <taxon>Spermatophyta</taxon>
        <taxon>Magnoliopsida</taxon>
        <taxon>eudicotyledons</taxon>
        <taxon>Gunneridae</taxon>
        <taxon>Pentapetalae</taxon>
        <taxon>asterids</taxon>
        <taxon>lamiids</taxon>
        <taxon>Lamiales</taxon>
        <taxon>Lamiaceae</taxon>
        <taxon>Nepetoideae</taxon>
        <taxon>Mentheae</taxon>
        <taxon>Salviinae</taxon>
        <taxon>Salvia</taxon>
        <taxon>Salvia subgen. Calosphace</taxon>
        <taxon>core Calosphace</taxon>
    </lineage>
</organism>
<dbReference type="EMBL" id="PNBA02000016">
    <property type="protein sequence ID" value="KAG6397127.1"/>
    <property type="molecule type" value="Genomic_DNA"/>
</dbReference>
<dbReference type="Proteomes" id="UP000298416">
    <property type="component" value="Unassembled WGS sequence"/>
</dbReference>
<evidence type="ECO:0000313" key="1">
    <source>
        <dbReference type="EMBL" id="KAG6397127.1"/>
    </source>
</evidence>
<comment type="caution">
    <text evidence="1">The sequence shown here is derived from an EMBL/GenBank/DDBJ whole genome shotgun (WGS) entry which is preliminary data.</text>
</comment>
<dbReference type="PANTHER" id="PTHR35704:SF1">
    <property type="entry name" value="OS02G0254600 PROTEIN"/>
    <property type="match status" value="1"/>
</dbReference>
<keyword evidence="2" id="KW-1185">Reference proteome</keyword>
<sequence>MRKAGCKRWRSVRRFGREELRFVENERRRSGRNLSEKRKDWGLDDVCWDFARSGLVIISQSKVIFNDSITFGMGNCIQMASKHTPQIIEQQEAYKMRVKIVMRKDELEQLLLQLEITGGKRPLEDVLGEIQRSRAKPPSAWRPCLDSILETDSGNQ</sequence>
<reference evidence="1" key="2">
    <citation type="submission" date="2020-08" db="EMBL/GenBank/DDBJ databases">
        <title>Plant Genome Project.</title>
        <authorList>
            <person name="Zhang R.-G."/>
        </authorList>
    </citation>
    <scope>NUCLEOTIDE SEQUENCE</scope>
    <source>
        <strain evidence="1">Huo1</strain>
        <tissue evidence="1">Leaf</tissue>
    </source>
</reference>
<evidence type="ECO:0000313" key="2">
    <source>
        <dbReference type="Proteomes" id="UP000298416"/>
    </source>
</evidence>